<keyword evidence="11" id="KW-1185">Reference proteome</keyword>
<evidence type="ECO:0000256" key="1">
    <source>
        <dbReference type="ARBA" id="ARBA00005575"/>
    </source>
</evidence>
<organism evidence="10 11">
    <name type="scientific">Trematosphaeria pertusa</name>
    <dbReference type="NCBI Taxonomy" id="390896"/>
    <lineage>
        <taxon>Eukaryota</taxon>
        <taxon>Fungi</taxon>
        <taxon>Dikarya</taxon>
        <taxon>Ascomycota</taxon>
        <taxon>Pezizomycotina</taxon>
        <taxon>Dothideomycetes</taxon>
        <taxon>Pleosporomycetidae</taxon>
        <taxon>Pleosporales</taxon>
        <taxon>Massarineae</taxon>
        <taxon>Trematosphaeriaceae</taxon>
        <taxon>Trematosphaeria</taxon>
    </lineage>
</organism>
<dbReference type="GO" id="GO:0005524">
    <property type="term" value="F:ATP binding"/>
    <property type="evidence" value="ECO:0007669"/>
    <property type="project" value="UniProtKB-KW"/>
</dbReference>
<evidence type="ECO:0000256" key="7">
    <source>
        <dbReference type="SAM" id="MobiDB-lite"/>
    </source>
</evidence>
<feature type="compositionally biased region" description="Polar residues" evidence="7">
    <location>
        <begin position="586"/>
        <end position="599"/>
    </location>
</feature>
<dbReference type="InterPro" id="IPR000253">
    <property type="entry name" value="FHA_dom"/>
</dbReference>
<dbReference type="Gene3D" id="1.10.510.10">
    <property type="entry name" value="Transferase(Phosphotransferase) domain 1"/>
    <property type="match status" value="1"/>
</dbReference>
<evidence type="ECO:0000256" key="5">
    <source>
        <dbReference type="ARBA" id="ARBA00022777"/>
    </source>
</evidence>
<dbReference type="SMART" id="SM00220">
    <property type="entry name" value="S_TKc"/>
    <property type="match status" value="1"/>
</dbReference>
<dbReference type="SUPFAM" id="SSF49879">
    <property type="entry name" value="SMAD/FHA domain"/>
    <property type="match status" value="1"/>
</dbReference>
<gene>
    <name evidence="10" type="ORF">BU26DRAFT_447518</name>
</gene>
<dbReference type="InterPro" id="IPR008271">
    <property type="entry name" value="Ser/Thr_kinase_AS"/>
</dbReference>
<dbReference type="Gene3D" id="2.60.200.20">
    <property type="match status" value="1"/>
</dbReference>
<dbReference type="GO" id="GO:0005634">
    <property type="term" value="C:nucleus"/>
    <property type="evidence" value="ECO:0007669"/>
    <property type="project" value="TreeGrafter"/>
</dbReference>
<dbReference type="Pfam" id="PF00069">
    <property type="entry name" value="Pkinase"/>
    <property type="match status" value="1"/>
</dbReference>
<dbReference type="Proteomes" id="UP000800094">
    <property type="component" value="Unassembled WGS sequence"/>
</dbReference>
<evidence type="ECO:0000256" key="2">
    <source>
        <dbReference type="ARBA" id="ARBA00022527"/>
    </source>
</evidence>
<evidence type="ECO:0000313" key="11">
    <source>
        <dbReference type="Proteomes" id="UP000800094"/>
    </source>
</evidence>
<evidence type="ECO:0000256" key="3">
    <source>
        <dbReference type="ARBA" id="ARBA00022679"/>
    </source>
</evidence>
<dbReference type="RefSeq" id="XP_033689621.1">
    <property type="nucleotide sequence ID" value="XM_033824656.1"/>
</dbReference>
<evidence type="ECO:0000259" key="9">
    <source>
        <dbReference type="PROSITE" id="PS50011"/>
    </source>
</evidence>
<keyword evidence="4" id="KW-0547">Nucleotide-binding</keyword>
<dbReference type="PANTHER" id="PTHR24345:SF0">
    <property type="entry name" value="CELL CYCLE SERINE_THREONINE-PROTEIN KINASE CDC5_MSD2"/>
    <property type="match status" value="1"/>
</dbReference>
<feature type="domain" description="FHA" evidence="8">
    <location>
        <begin position="79"/>
        <end position="137"/>
    </location>
</feature>
<protein>
    <submittedName>
        <fullName evidence="10">Kinase-like protein</fullName>
    </submittedName>
</protein>
<dbReference type="InterPro" id="IPR011009">
    <property type="entry name" value="Kinase-like_dom_sf"/>
</dbReference>
<feature type="compositionally biased region" description="Low complexity" evidence="7">
    <location>
        <begin position="621"/>
        <end position="643"/>
    </location>
</feature>
<feature type="domain" description="Protein kinase" evidence="9">
    <location>
        <begin position="230"/>
        <end position="479"/>
    </location>
</feature>
<dbReference type="InterPro" id="IPR000719">
    <property type="entry name" value="Prot_kinase_dom"/>
</dbReference>
<keyword evidence="6" id="KW-0067">ATP-binding</keyword>
<dbReference type="PROSITE" id="PS50006">
    <property type="entry name" value="FHA_DOMAIN"/>
    <property type="match status" value="1"/>
</dbReference>
<dbReference type="OrthoDB" id="10252171at2759"/>
<sequence>MEDLIACLYPFDESRGAYEAIDDPQNRPRHVEQKRQAPEPQSRETTAPPDDDYEQVPPQDVYPGLELRFSHGFKGRLGIVFGTSRSSCDVVLPQIHHKNNGQPLISSQHFYIAFDEQHRLFVRDISTRGTIVTYDKEGGQKRSNFKWIIGGHKVPDETKTIVIEIQPQLQFQVVVSKHHLYPDLFFDNVDRFLREVGTNDELPFGSLGIESALSTAAPSGRDTPNQERILLKQERLGKGAFSVVSRVWDVSTGLEYASKKILDPEVSDWKKEVTVMRQISHEHILVFHFDIDGPPPRLVLEYLPLGNLEDQHRQRNISEEEVLTILQQAASALSYLHKQTPPVVHRDIKPENILVSSRSPLHIKLSDFGLAKAGAYLETACGTVIYVAPEIAQYYQRSSPGLRYTSAVDIWSLGVVAFRYGYGLPRVDTEWGLRWCQKIVDAVNDWDPDSLLDILSAMLVMDPKWRLSAEECLQGALELEAPSRVATPIPYGGQQHQIGESESRVLDPTDAVSPTFRQDDHHFRDSEILGYIRSQVPRHSSARAFEGDVRQEDSLRSIRDSEIQKYIRSKVPRHSRALAFEDSEDSLASTRDASGQVSIRSEARLRSAAPTIIDQRKRSTQRSATSSSSARRTKRSAAASSRSPLQYKEPSFAQVLQNDPNHAGYGEQNNSVGWDAFAPDANAQGSVNDRQGTDNTGYSRVAVPSISSGMGNFVEHDAQNSLERDASLPGTGQGMARYGENAENGWTESYLAARLLHEMRREGNYYPQ</sequence>
<dbReference type="Pfam" id="PF00498">
    <property type="entry name" value="FHA"/>
    <property type="match status" value="1"/>
</dbReference>
<dbReference type="GeneID" id="54577986"/>
<evidence type="ECO:0000259" key="8">
    <source>
        <dbReference type="PROSITE" id="PS50006"/>
    </source>
</evidence>
<keyword evidence="2" id="KW-0723">Serine/threonine-protein kinase</keyword>
<evidence type="ECO:0000256" key="6">
    <source>
        <dbReference type="ARBA" id="ARBA00022840"/>
    </source>
</evidence>
<dbReference type="EMBL" id="ML987190">
    <property type="protein sequence ID" value="KAF2254617.1"/>
    <property type="molecule type" value="Genomic_DNA"/>
</dbReference>
<keyword evidence="5 10" id="KW-0418">Kinase</keyword>
<evidence type="ECO:0000256" key="4">
    <source>
        <dbReference type="ARBA" id="ARBA00022741"/>
    </source>
</evidence>
<dbReference type="GO" id="GO:0004674">
    <property type="term" value="F:protein serine/threonine kinase activity"/>
    <property type="evidence" value="ECO:0007669"/>
    <property type="project" value="UniProtKB-KW"/>
</dbReference>
<feature type="region of interest" description="Disordered" evidence="7">
    <location>
        <begin position="17"/>
        <end position="59"/>
    </location>
</feature>
<dbReference type="InterPro" id="IPR008984">
    <property type="entry name" value="SMAD_FHA_dom_sf"/>
</dbReference>
<proteinExistence type="inferred from homology"/>
<dbReference type="SUPFAM" id="SSF56112">
    <property type="entry name" value="Protein kinase-like (PK-like)"/>
    <property type="match status" value="1"/>
</dbReference>
<reference evidence="10" key="1">
    <citation type="journal article" date="2020" name="Stud. Mycol.">
        <title>101 Dothideomycetes genomes: a test case for predicting lifestyles and emergence of pathogens.</title>
        <authorList>
            <person name="Haridas S."/>
            <person name="Albert R."/>
            <person name="Binder M."/>
            <person name="Bloem J."/>
            <person name="Labutti K."/>
            <person name="Salamov A."/>
            <person name="Andreopoulos B."/>
            <person name="Baker S."/>
            <person name="Barry K."/>
            <person name="Bills G."/>
            <person name="Bluhm B."/>
            <person name="Cannon C."/>
            <person name="Castanera R."/>
            <person name="Culley D."/>
            <person name="Daum C."/>
            <person name="Ezra D."/>
            <person name="Gonzalez J."/>
            <person name="Henrissat B."/>
            <person name="Kuo A."/>
            <person name="Liang C."/>
            <person name="Lipzen A."/>
            <person name="Lutzoni F."/>
            <person name="Magnuson J."/>
            <person name="Mondo S."/>
            <person name="Nolan M."/>
            <person name="Ohm R."/>
            <person name="Pangilinan J."/>
            <person name="Park H.-J."/>
            <person name="Ramirez L."/>
            <person name="Alfaro M."/>
            <person name="Sun H."/>
            <person name="Tritt A."/>
            <person name="Yoshinaga Y."/>
            <person name="Zwiers L.-H."/>
            <person name="Turgeon B."/>
            <person name="Goodwin S."/>
            <person name="Spatafora J."/>
            <person name="Crous P."/>
            <person name="Grigoriev I."/>
        </authorList>
    </citation>
    <scope>NUCLEOTIDE SEQUENCE</scope>
    <source>
        <strain evidence="10">CBS 122368</strain>
    </source>
</reference>
<name>A0A6A6IX55_9PLEO</name>
<dbReference type="PROSITE" id="PS50011">
    <property type="entry name" value="PROTEIN_KINASE_DOM"/>
    <property type="match status" value="1"/>
</dbReference>
<evidence type="ECO:0000313" key="10">
    <source>
        <dbReference type="EMBL" id="KAF2254617.1"/>
    </source>
</evidence>
<feature type="compositionally biased region" description="Polar residues" evidence="7">
    <location>
        <begin position="683"/>
        <end position="696"/>
    </location>
</feature>
<dbReference type="AlphaFoldDB" id="A0A6A6IX55"/>
<accession>A0A6A6IX55</accession>
<dbReference type="PROSITE" id="PS00108">
    <property type="entry name" value="PROTEIN_KINASE_ST"/>
    <property type="match status" value="1"/>
</dbReference>
<comment type="similarity">
    <text evidence="1">Belongs to the protein kinase superfamily. CAMK Ser/Thr protein kinase family. CHEK2 subfamily.</text>
</comment>
<feature type="region of interest" description="Disordered" evidence="7">
    <location>
        <begin position="583"/>
        <end position="696"/>
    </location>
</feature>
<keyword evidence="3" id="KW-0808">Transferase</keyword>
<dbReference type="PANTHER" id="PTHR24345">
    <property type="entry name" value="SERINE/THREONINE-PROTEIN KINASE PLK"/>
    <property type="match status" value="1"/>
</dbReference>
<feature type="compositionally biased region" description="Basic and acidic residues" evidence="7">
    <location>
        <begin position="24"/>
        <end position="37"/>
    </location>
</feature>